<proteinExistence type="predicted"/>
<evidence type="ECO:0000256" key="1">
    <source>
        <dbReference type="SAM" id="MobiDB-lite"/>
    </source>
</evidence>
<dbReference type="AlphaFoldDB" id="A0A4C1WNJ5"/>
<organism evidence="2 3">
    <name type="scientific">Eumeta variegata</name>
    <name type="common">Bagworm moth</name>
    <name type="synonym">Eumeta japonica</name>
    <dbReference type="NCBI Taxonomy" id="151549"/>
    <lineage>
        <taxon>Eukaryota</taxon>
        <taxon>Metazoa</taxon>
        <taxon>Ecdysozoa</taxon>
        <taxon>Arthropoda</taxon>
        <taxon>Hexapoda</taxon>
        <taxon>Insecta</taxon>
        <taxon>Pterygota</taxon>
        <taxon>Neoptera</taxon>
        <taxon>Endopterygota</taxon>
        <taxon>Lepidoptera</taxon>
        <taxon>Glossata</taxon>
        <taxon>Ditrysia</taxon>
        <taxon>Tineoidea</taxon>
        <taxon>Psychidae</taxon>
        <taxon>Oiketicinae</taxon>
        <taxon>Eumeta</taxon>
    </lineage>
</organism>
<dbReference type="EMBL" id="BGZK01000606">
    <property type="protein sequence ID" value="GBP52593.1"/>
    <property type="molecule type" value="Genomic_DNA"/>
</dbReference>
<name>A0A4C1WNJ5_EUMVA</name>
<feature type="region of interest" description="Disordered" evidence="1">
    <location>
        <begin position="65"/>
        <end position="92"/>
    </location>
</feature>
<sequence length="92" mass="10125">MKTGKLQDMTGFRQRCREEAGVQVQAWCAGSFINPGKAAGYLYNPIDVSFLKRETHNRTTAASPFLAAGVNPNPRRPPDETPVSDFLIETKG</sequence>
<protein>
    <submittedName>
        <fullName evidence="2">Uncharacterized protein</fullName>
    </submittedName>
</protein>
<gene>
    <name evidence="2" type="ORF">EVAR_35782_1</name>
</gene>
<evidence type="ECO:0000313" key="2">
    <source>
        <dbReference type="EMBL" id="GBP52593.1"/>
    </source>
</evidence>
<keyword evidence="3" id="KW-1185">Reference proteome</keyword>
<comment type="caution">
    <text evidence="2">The sequence shown here is derived from an EMBL/GenBank/DDBJ whole genome shotgun (WGS) entry which is preliminary data.</text>
</comment>
<reference evidence="2 3" key="1">
    <citation type="journal article" date="2019" name="Commun. Biol.">
        <title>The bagworm genome reveals a unique fibroin gene that provides high tensile strength.</title>
        <authorList>
            <person name="Kono N."/>
            <person name="Nakamura H."/>
            <person name="Ohtoshi R."/>
            <person name="Tomita M."/>
            <person name="Numata K."/>
            <person name="Arakawa K."/>
        </authorList>
    </citation>
    <scope>NUCLEOTIDE SEQUENCE [LARGE SCALE GENOMIC DNA]</scope>
</reference>
<dbReference type="Proteomes" id="UP000299102">
    <property type="component" value="Unassembled WGS sequence"/>
</dbReference>
<accession>A0A4C1WNJ5</accession>
<evidence type="ECO:0000313" key="3">
    <source>
        <dbReference type="Proteomes" id="UP000299102"/>
    </source>
</evidence>